<dbReference type="InterPro" id="IPR023213">
    <property type="entry name" value="CAT-like_dom_sf"/>
</dbReference>
<dbReference type="Gene3D" id="3.30.559.10">
    <property type="entry name" value="Chloramphenicol acetyltransferase-like domain"/>
    <property type="match status" value="1"/>
</dbReference>
<gene>
    <name evidence="1" type="ORF">F8388_006200</name>
</gene>
<name>A0A7J6G9H7_CANSA</name>
<evidence type="ECO:0000313" key="2">
    <source>
        <dbReference type="Proteomes" id="UP000525078"/>
    </source>
</evidence>
<organism evidence="1 2">
    <name type="scientific">Cannabis sativa</name>
    <name type="common">Hemp</name>
    <name type="synonym">Marijuana</name>
    <dbReference type="NCBI Taxonomy" id="3483"/>
    <lineage>
        <taxon>Eukaryota</taxon>
        <taxon>Viridiplantae</taxon>
        <taxon>Streptophyta</taxon>
        <taxon>Embryophyta</taxon>
        <taxon>Tracheophyta</taxon>
        <taxon>Spermatophyta</taxon>
        <taxon>Magnoliopsida</taxon>
        <taxon>eudicotyledons</taxon>
        <taxon>Gunneridae</taxon>
        <taxon>Pentapetalae</taxon>
        <taxon>rosids</taxon>
        <taxon>fabids</taxon>
        <taxon>Rosales</taxon>
        <taxon>Cannabaceae</taxon>
        <taxon>Cannabis</taxon>
    </lineage>
</organism>
<sequence>MVLDEKLVTVDEASLFHFHVVSVLLHGVWLQCLPFNFSYFEPPFAKVAEWPANSGGMDGNFSRRSRSRDKDQQLFVFKASRIKDLKQKYVVDNKSVSCVEALSAFIWNCFVVV</sequence>
<dbReference type="EMBL" id="JAATIP010000071">
    <property type="protein sequence ID" value="KAF4378749.1"/>
    <property type="molecule type" value="Genomic_DNA"/>
</dbReference>
<accession>A0A7J6G9H7</accession>
<evidence type="ECO:0000313" key="1">
    <source>
        <dbReference type="EMBL" id="KAF4378749.1"/>
    </source>
</evidence>
<proteinExistence type="predicted"/>
<dbReference type="Proteomes" id="UP000525078">
    <property type="component" value="Unassembled WGS sequence"/>
</dbReference>
<protein>
    <submittedName>
        <fullName evidence="1">Uncharacterized protein</fullName>
    </submittedName>
</protein>
<dbReference type="AlphaFoldDB" id="A0A7J6G9H7"/>
<reference evidence="1 2" key="1">
    <citation type="journal article" date="2020" name="bioRxiv">
        <title>Sequence and annotation of 42 cannabis genomes reveals extensive copy number variation in cannabinoid synthesis and pathogen resistance genes.</title>
        <authorList>
            <person name="Mckernan K.J."/>
            <person name="Helbert Y."/>
            <person name="Kane L.T."/>
            <person name="Ebling H."/>
            <person name="Zhang L."/>
            <person name="Liu B."/>
            <person name="Eaton Z."/>
            <person name="Mclaughlin S."/>
            <person name="Kingan S."/>
            <person name="Baybayan P."/>
            <person name="Concepcion G."/>
            <person name="Jordan M."/>
            <person name="Riva A."/>
            <person name="Barbazuk W."/>
            <person name="Harkins T."/>
        </authorList>
    </citation>
    <scope>NUCLEOTIDE SEQUENCE [LARGE SCALE GENOMIC DNA]</scope>
    <source>
        <strain evidence="2">cv. Jamaican Lion 4</strain>
        <tissue evidence="1">Leaf</tissue>
    </source>
</reference>
<comment type="caution">
    <text evidence="1">The sequence shown here is derived from an EMBL/GenBank/DDBJ whole genome shotgun (WGS) entry which is preliminary data.</text>
</comment>